<feature type="transmembrane region" description="Helical" evidence="1">
    <location>
        <begin position="125"/>
        <end position="144"/>
    </location>
</feature>
<dbReference type="InterPro" id="IPR009577">
    <property type="entry name" value="Sm_multidrug_ex"/>
</dbReference>
<name>A0A1V5SI11_9BACT</name>
<protein>
    <submittedName>
        <fullName evidence="2">Putative small multi-drug export protein</fullName>
    </submittedName>
</protein>
<gene>
    <name evidence="2" type="ORF">BWY41_02216</name>
</gene>
<comment type="caution">
    <text evidence="2">The sequence shown here is derived from an EMBL/GenBank/DDBJ whole genome shotgun (WGS) entry which is preliminary data.</text>
</comment>
<evidence type="ECO:0000256" key="1">
    <source>
        <dbReference type="SAM" id="Phobius"/>
    </source>
</evidence>
<dbReference type="EMBL" id="MWBQ01000224">
    <property type="protein sequence ID" value="OQA54138.1"/>
    <property type="molecule type" value="Genomic_DNA"/>
</dbReference>
<dbReference type="AlphaFoldDB" id="A0A1V5SI11"/>
<organism evidence="2">
    <name type="scientific">Candidatus Atribacter allofermentans</name>
    <dbReference type="NCBI Taxonomy" id="1852833"/>
    <lineage>
        <taxon>Bacteria</taxon>
        <taxon>Pseudomonadati</taxon>
        <taxon>Atribacterota</taxon>
        <taxon>Atribacteria</taxon>
        <taxon>Atribacterales</taxon>
        <taxon>Atribacteraceae</taxon>
        <taxon>Atribacter</taxon>
    </lineage>
</organism>
<sequence>MNSQLWIALLSFSPISEIRGSLLYWASNPVIPFWQALLISILFNLLPFFVVMFFLNAILSIFLRFQWFQSLWDRLVVSTRKKFQKYEKWEQIGLAFFIGVPLPITGVWTGSLICFLMGWPLKRSFPFVLLGLGIASTIVSVIVLSGRRVLTLF</sequence>
<reference evidence="2" key="1">
    <citation type="submission" date="2017-02" db="EMBL/GenBank/DDBJ databases">
        <title>Delving into the versatile metabolic prowess of the omnipresent phylum Bacteroidetes.</title>
        <authorList>
            <person name="Nobu M.K."/>
            <person name="Mei R."/>
            <person name="Narihiro T."/>
            <person name="Kuroda K."/>
            <person name="Liu W.-T."/>
        </authorList>
    </citation>
    <scope>NUCLEOTIDE SEQUENCE</scope>
    <source>
        <strain evidence="2">ADurb.Bin276</strain>
    </source>
</reference>
<keyword evidence="1" id="KW-0472">Membrane</keyword>
<dbReference type="Pfam" id="PF06695">
    <property type="entry name" value="Sm_multidrug_ex"/>
    <property type="match status" value="1"/>
</dbReference>
<feature type="transmembrane region" description="Helical" evidence="1">
    <location>
        <begin position="92"/>
        <end position="119"/>
    </location>
</feature>
<dbReference type="PANTHER" id="PTHR36007:SF2">
    <property type="entry name" value="TRANSPORT PROTEIN-RELATED"/>
    <property type="match status" value="1"/>
</dbReference>
<feature type="transmembrane region" description="Helical" evidence="1">
    <location>
        <begin position="36"/>
        <end position="63"/>
    </location>
</feature>
<keyword evidence="1" id="KW-0812">Transmembrane</keyword>
<evidence type="ECO:0000313" key="2">
    <source>
        <dbReference type="EMBL" id="OQA54138.1"/>
    </source>
</evidence>
<dbReference type="PANTHER" id="PTHR36007">
    <property type="entry name" value="TRANSPORT PROTEIN-RELATED"/>
    <property type="match status" value="1"/>
</dbReference>
<accession>A0A1V5SI11</accession>
<dbReference type="Proteomes" id="UP000485569">
    <property type="component" value="Unassembled WGS sequence"/>
</dbReference>
<proteinExistence type="predicted"/>
<keyword evidence="1" id="KW-1133">Transmembrane helix</keyword>